<dbReference type="AlphaFoldDB" id="A0A085ZC71"/>
<gene>
    <name evidence="1" type="ORF">IX38_16220</name>
</gene>
<evidence type="ECO:0000313" key="1">
    <source>
        <dbReference type="EMBL" id="KFF02035.1"/>
    </source>
</evidence>
<dbReference type="RefSeq" id="WP_034706435.1">
    <property type="nucleotide sequence ID" value="NZ_JPRO01000014.1"/>
</dbReference>
<name>A0A085ZC71_9FLAO</name>
<dbReference type="OrthoDB" id="1263843at2"/>
<protein>
    <recommendedName>
        <fullName evidence="3">Secretion system C-terminal sorting domain-containing protein</fullName>
    </recommendedName>
</protein>
<organism evidence="1 2">
    <name type="scientific">Chryseobacterium luteum</name>
    <dbReference type="NCBI Taxonomy" id="421531"/>
    <lineage>
        <taxon>Bacteria</taxon>
        <taxon>Pseudomonadati</taxon>
        <taxon>Bacteroidota</taxon>
        <taxon>Flavobacteriia</taxon>
        <taxon>Flavobacteriales</taxon>
        <taxon>Weeksellaceae</taxon>
        <taxon>Chryseobacterium group</taxon>
        <taxon>Chryseobacterium</taxon>
    </lineage>
</organism>
<keyword evidence="2" id="KW-1185">Reference proteome</keyword>
<proteinExistence type="predicted"/>
<dbReference type="EMBL" id="JPRO01000014">
    <property type="protein sequence ID" value="KFF02035.1"/>
    <property type="molecule type" value="Genomic_DNA"/>
</dbReference>
<evidence type="ECO:0008006" key="3">
    <source>
        <dbReference type="Google" id="ProtNLM"/>
    </source>
</evidence>
<dbReference type="eggNOG" id="ENOG50338QH">
    <property type="taxonomic scope" value="Bacteria"/>
</dbReference>
<reference evidence="1 2" key="1">
    <citation type="submission" date="2014-07" db="EMBL/GenBank/DDBJ databases">
        <title>Genome of Chryseobacterium luteum DSM 18605.</title>
        <authorList>
            <person name="Stropko S.J."/>
            <person name="Pipes S.E."/>
            <person name="Newman J.D."/>
        </authorList>
    </citation>
    <scope>NUCLEOTIDE SEQUENCE [LARGE SCALE GENOMIC DNA]</scope>
    <source>
        <strain evidence="1 2">DSM 18605</strain>
    </source>
</reference>
<evidence type="ECO:0000313" key="2">
    <source>
        <dbReference type="Proteomes" id="UP000028703"/>
    </source>
</evidence>
<accession>A0A085ZC71</accession>
<dbReference type="Proteomes" id="UP000028703">
    <property type="component" value="Unassembled WGS sequence"/>
</dbReference>
<comment type="caution">
    <text evidence="1">The sequence shown here is derived from an EMBL/GenBank/DDBJ whole genome shotgun (WGS) entry which is preliminary data.</text>
</comment>
<sequence length="155" mass="17972">MKKKILSLSSLLVGFLGFSQTEVYFKYDEAGNQRYRGPDAFAKQSSESFSNTQAKTASLTPVQTMDEKTFWKQIRLYPVPVNDVLTIDWTEEVDGLIESVSLYQHSTVHWKFQQQNLPDLNKQIKINMTGYDWGVYVLRFTLTDGRIFSKNITKR</sequence>